<sequence>MEEDQRGLNASPAHCGGNGPSHTPFPRGSSVGGAAGSSSKAGGCTFVYYVVTSDGDDLKCPNAFRVPKKSSLITLGDVRRYFPLPGTYHFRFRVKVKENPWPLADSSPPQQPFVWLDVTGDDQPLPLCDHRIYVKATRLSWRSGGTESLGGFLDGSRAAGRDSHGRPQYRTECEGPHAGDDSCFSDCSSRAGEPAATPAQAGYPHAGASGSAAGAPRPSVPGGSAVADFLLLDDAPPSRSQGGGNVSTKLDHNIDLIF</sequence>
<feature type="domain" description="DIX" evidence="3">
    <location>
        <begin position="44"/>
        <end position="140"/>
    </location>
</feature>
<feature type="compositionally biased region" description="Low complexity" evidence="2">
    <location>
        <begin position="201"/>
        <end position="225"/>
    </location>
</feature>
<dbReference type="PANTHER" id="PTHR42509">
    <property type="entry name" value="DIX DOMAIN-CONTAINING PROTEIN"/>
    <property type="match status" value="1"/>
</dbReference>
<feature type="region of interest" description="Disordered" evidence="2">
    <location>
        <begin position="151"/>
        <end position="225"/>
    </location>
</feature>
<evidence type="ECO:0000259" key="3">
    <source>
        <dbReference type="PROSITE" id="PS50841"/>
    </source>
</evidence>
<dbReference type="OrthoDB" id="10007451at2759"/>
<reference evidence="4 5" key="1">
    <citation type="submission" date="2017-09" db="EMBL/GenBank/DDBJ databases">
        <title>Genome sequencing of Besnoitia besnoiti strain Bb-Ger1.</title>
        <authorList>
            <person name="Schares G."/>
            <person name="Venepally P."/>
            <person name="Lorenzi H.A."/>
        </authorList>
    </citation>
    <scope>NUCLEOTIDE SEQUENCE [LARGE SCALE GENOMIC DNA]</scope>
    <source>
        <strain evidence="4 5">Bb-Ger1</strain>
    </source>
</reference>
<dbReference type="GeneID" id="40307253"/>
<dbReference type="SUPFAM" id="SSF54236">
    <property type="entry name" value="Ubiquitin-like"/>
    <property type="match status" value="1"/>
</dbReference>
<dbReference type="InterPro" id="IPR001158">
    <property type="entry name" value="DIX"/>
</dbReference>
<dbReference type="Gene3D" id="2.40.240.130">
    <property type="match status" value="1"/>
</dbReference>
<evidence type="ECO:0000313" key="4">
    <source>
        <dbReference type="EMBL" id="PFH32251.1"/>
    </source>
</evidence>
<dbReference type="VEuPathDB" id="ToxoDB:BESB_021920"/>
<dbReference type="InterPro" id="IPR029071">
    <property type="entry name" value="Ubiquitin-like_domsf"/>
</dbReference>
<dbReference type="AlphaFoldDB" id="A0A2A9M7H2"/>
<organism evidence="4 5">
    <name type="scientific">Besnoitia besnoiti</name>
    <name type="common">Apicomplexan protozoan</name>
    <dbReference type="NCBI Taxonomy" id="94643"/>
    <lineage>
        <taxon>Eukaryota</taxon>
        <taxon>Sar</taxon>
        <taxon>Alveolata</taxon>
        <taxon>Apicomplexa</taxon>
        <taxon>Conoidasida</taxon>
        <taxon>Coccidia</taxon>
        <taxon>Eucoccidiorida</taxon>
        <taxon>Eimeriorina</taxon>
        <taxon>Sarcocystidae</taxon>
        <taxon>Besnoitia</taxon>
    </lineage>
</organism>
<dbReference type="PANTHER" id="PTHR42509:SF1">
    <property type="entry name" value="DIX DOMAIN-CONTAINING PROTEIN"/>
    <property type="match status" value="1"/>
</dbReference>
<dbReference type="EMBL" id="NWUJ01000012">
    <property type="protein sequence ID" value="PFH32251.1"/>
    <property type="molecule type" value="Genomic_DNA"/>
</dbReference>
<dbReference type="InterPro" id="IPR038207">
    <property type="entry name" value="DIX_dom_sf"/>
</dbReference>
<protein>
    <recommendedName>
        <fullName evidence="3">DIX domain-containing protein</fullName>
    </recommendedName>
</protein>
<dbReference type="Pfam" id="PF00778">
    <property type="entry name" value="DIX"/>
    <property type="match status" value="1"/>
</dbReference>
<comment type="caution">
    <text evidence="4">The sequence shown here is derived from an EMBL/GenBank/DDBJ whole genome shotgun (WGS) entry which is preliminary data.</text>
</comment>
<feature type="region of interest" description="Disordered" evidence="2">
    <location>
        <begin position="231"/>
        <end position="250"/>
    </location>
</feature>
<evidence type="ECO:0000256" key="1">
    <source>
        <dbReference type="ARBA" id="ARBA00022687"/>
    </source>
</evidence>
<keyword evidence="1" id="KW-0879">Wnt signaling pathway</keyword>
<dbReference type="Proteomes" id="UP000224006">
    <property type="component" value="Chromosome XI"/>
</dbReference>
<keyword evidence="5" id="KW-1185">Reference proteome</keyword>
<dbReference type="KEGG" id="bbes:BESB_021920"/>
<evidence type="ECO:0000256" key="2">
    <source>
        <dbReference type="SAM" id="MobiDB-lite"/>
    </source>
</evidence>
<dbReference type="PROSITE" id="PS50841">
    <property type="entry name" value="DIX"/>
    <property type="match status" value="1"/>
</dbReference>
<feature type="region of interest" description="Disordered" evidence="2">
    <location>
        <begin position="1"/>
        <end position="38"/>
    </location>
</feature>
<gene>
    <name evidence="4" type="ORF">BESB_021920</name>
</gene>
<dbReference type="RefSeq" id="XP_029216260.1">
    <property type="nucleotide sequence ID" value="XM_029360901.1"/>
</dbReference>
<proteinExistence type="predicted"/>
<feature type="compositionally biased region" description="Basic and acidic residues" evidence="2">
    <location>
        <begin position="159"/>
        <end position="180"/>
    </location>
</feature>
<evidence type="ECO:0000313" key="5">
    <source>
        <dbReference type="Proteomes" id="UP000224006"/>
    </source>
</evidence>
<name>A0A2A9M7H2_BESBE</name>
<accession>A0A2A9M7H2</accession>
<dbReference type="GO" id="GO:0016055">
    <property type="term" value="P:Wnt signaling pathway"/>
    <property type="evidence" value="ECO:0007669"/>
    <property type="project" value="UniProtKB-KW"/>
</dbReference>